<protein>
    <submittedName>
        <fullName evidence="1">Uncharacterized protein</fullName>
    </submittedName>
</protein>
<keyword evidence="2" id="KW-1185">Reference proteome</keyword>
<dbReference type="EMBL" id="SJSN01000004">
    <property type="protein sequence ID" value="TCD11007.1"/>
    <property type="molecule type" value="Genomic_DNA"/>
</dbReference>
<evidence type="ECO:0000313" key="2">
    <source>
        <dbReference type="Proteomes" id="UP000291485"/>
    </source>
</evidence>
<name>A0A4R0P8M4_9SPHI</name>
<organism evidence="1 2">
    <name type="scientific">Pedobacter frigidisoli</name>
    <dbReference type="NCBI Taxonomy" id="2530455"/>
    <lineage>
        <taxon>Bacteria</taxon>
        <taxon>Pseudomonadati</taxon>
        <taxon>Bacteroidota</taxon>
        <taxon>Sphingobacteriia</taxon>
        <taxon>Sphingobacteriales</taxon>
        <taxon>Sphingobacteriaceae</taxon>
        <taxon>Pedobacter</taxon>
    </lineage>
</organism>
<reference evidence="1 2" key="1">
    <citation type="submission" date="2019-02" db="EMBL/GenBank/DDBJ databases">
        <title>Pedobacter sp. RP-3-11 sp. nov., isolated from Arctic soil.</title>
        <authorList>
            <person name="Dahal R.H."/>
        </authorList>
    </citation>
    <scope>NUCLEOTIDE SEQUENCE [LARGE SCALE GENOMIC DNA]</scope>
    <source>
        <strain evidence="1 2">RP-3-11</strain>
    </source>
</reference>
<comment type="caution">
    <text evidence="1">The sequence shown here is derived from an EMBL/GenBank/DDBJ whole genome shotgun (WGS) entry which is preliminary data.</text>
</comment>
<sequence>MYHTDYKQWKATFVVDMMNKIHRNYWTAFNRIGNETLHQNGFSFDMLPEQSESLSLFRINSLKEMTST</sequence>
<dbReference type="RefSeq" id="WP_131557027.1">
    <property type="nucleotide sequence ID" value="NZ_SJSN01000004.1"/>
</dbReference>
<evidence type="ECO:0000313" key="1">
    <source>
        <dbReference type="EMBL" id="TCD11007.1"/>
    </source>
</evidence>
<accession>A0A4R0P8M4</accession>
<gene>
    <name evidence="1" type="ORF">EZ449_05770</name>
</gene>
<dbReference type="Proteomes" id="UP000291485">
    <property type="component" value="Unassembled WGS sequence"/>
</dbReference>
<proteinExistence type="predicted"/>
<dbReference type="AlphaFoldDB" id="A0A4R0P8M4"/>